<name>A0AAN9FFS5_CLITE</name>
<feature type="compositionally biased region" description="Polar residues" evidence="1">
    <location>
        <begin position="89"/>
        <end position="102"/>
    </location>
</feature>
<comment type="caution">
    <text evidence="2">The sequence shown here is derived from an EMBL/GenBank/DDBJ whole genome shotgun (WGS) entry which is preliminary data.</text>
</comment>
<reference evidence="2 3" key="1">
    <citation type="submission" date="2024-01" db="EMBL/GenBank/DDBJ databases">
        <title>The genomes of 5 underutilized Papilionoideae crops provide insights into root nodulation and disease resistance.</title>
        <authorList>
            <person name="Yuan L."/>
        </authorList>
    </citation>
    <scope>NUCLEOTIDE SEQUENCE [LARGE SCALE GENOMIC DNA]</scope>
    <source>
        <strain evidence="2">LY-2023</strain>
        <tissue evidence="2">Leaf</tissue>
    </source>
</reference>
<protein>
    <submittedName>
        <fullName evidence="2">Uncharacterized protein</fullName>
    </submittedName>
</protein>
<dbReference type="EMBL" id="JAYKXN010000007">
    <property type="protein sequence ID" value="KAK7271053.1"/>
    <property type="molecule type" value="Genomic_DNA"/>
</dbReference>
<accession>A0AAN9FFS5</accession>
<dbReference type="AlphaFoldDB" id="A0AAN9FFS5"/>
<evidence type="ECO:0000313" key="3">
    <source>
        <dbReference type="Proteomes" id="UP001359559"/>
    </source>
</evidence>
<evidence type="ECO:0000256" key="1">
    <source>
        <dbReference type="SAM" id="MobiDB-lite"/>
    </source>
</evidence>
<sequence>MGSGSSLVPAWAYTPEHYYTWLLHFFSFRCEWWAWVQHRHADSLDLFSLNALTNVKSQEDEESWTRGFEQGVEIRMLITSNGKHKTRRSGPNNIKLSSDGTKGSDTAISLVNILQMSFPHKPNTTNTKFLSHYKHSQFH</sequence>
<organism evidence="2 3">
    <name type="scientific">Clitoria ternatea</name>
    <name type="common">Butterfly pea</name>
    <dbReference type="NCBI Taxonomy" id="43366"/>
    <lineage>
        <taxon>Eukaryota</taxon>
        <taxon>Viridiplantae</taxon>
        <taxon>Streptophyta</taxon>
        <taxon>Embryophyta</taxon>
        <taxon>Tracheophyta</taxon>
        <taxon>Spermatophyta</taxon>
        <taxon>Magnoliopsida</taxon>
        <taxon>eudicotyledons</taxon>
        <taxon>Gunneridae</taxon>
        <taxon>Pentapetalae</taxon>
        <taxon>rosids</taxon>
        <taxon>fabids</taxon>
        <taxon>Fabales</taxon>
        <taxon>Fabaceae</taxon>
        <taxon>Papilionoideae</taxon>
        <taxon>50 kb inversion clade</taxon>
        <taxon>NPAAA clade</taxon>
        <taxon>indigoferoid/millettioid clade</taxon>
        <taxon>Phaseoleae</taxon>
        <taxon>Clitoria</taxon>
    </lineage>
</organism>
<proteinExistence type="predicted"/>
<feature type="region of interest" description="Disordered" evidence="1">
    <location>
        <begin position="82"/>
        <end position="102"/>
    </location>
</feature>
<dbReference type="Proteomes" id="UP001359559">
    <property type="component" value="Unassembled WGS sequence"/>
</dbReference>
<gene>
    <name evidence="2" type="ORF">RJT34_26644</name>
</gene>
<evidence type="ECO:0000313" key="2">
    <source>
        <dbReference type="EMBL" id="KAK7271053.1"/>
    </source>
</evidence>
<keyword evidence="3" id="KW-1185">Reference proteome</keyword>